<dbReference type="Gene3D" id="1.20.1560.10">
    <property type="entry name" value="ABC transporter type 1, transmembrane domain"/>
    <property type="match status" value="1"/>
</dbReference>
<dbReference type="NCBIfam" id="TIGR01194">
    <property type="entry name" value="cyc_pep_trnsptr"/>
    <property type="match status" value="1"/>
</dbReference>
<keyword evidence="5 7" id="KW-1133">Transmembrane helix</keyword>
<feature type="transmembrane region" description="Helical" evidence="7">
    <location>
        <begin position="154"/>
        <end position="173"/>
    </location>
</feature>
<name>A0A8B0SG30_9GAMM</name>
<dbReference type="Pfam" id="PF00005">
    <property type="entry name" value="ABC_tran"/>
    <property type="match status" value="1"/>
</dbReference>
<keyword evidence="2 7" id="KW-0812">Transmembrane</keyword>
<evidence type="ECO:0000313" key="10">
    <source>
        <dbReference type="EMBL" id="MBO0615218.1"/>
    </source>
</evidence>
<feature type="domain" description="ABC transporter" evidence="8">
    <location>
        <begin position="335"/>
        <end position="547"/>
    </location>
</feature>
<evidence type="ECO:0000256" key="5">
    <source>
        <dbReference type="ARBA" id="ARBA00022989"/>
    </source>
</evidence>
<accession>A0A8B0SG30</accession>
<dbReference type="Proteomes" id="UP000664466">
    <property type="component" value="Unassembled WGS sequence"/>
</dbReference>
<dbReference type="PROSITE" id="PS50929">
    <property type="entry name" value="ABC_TM1F"/>
    <property type="match status" value="1"/>
</dbReference>
<dbReference type="SMART" id="SM00382">
    <property type="entry name" value="AAA"/>
    <property type="match status" value="1"/>
</dbReference>
<dbReference type="AlphaFoldDB" id="A0A8B0SG30"/>
<dbReference type="InterPro" id="IPR036640">
    <property type="entry name" value="ABC1_TM_sf"/>
</dbReference>
<feature type="transmembrane region" description="Helical" evidence="7">
    <location>
        <begin position="247"/>
        <end position="265"/>
    </location>
</feature>
<evidence type="ECO:0000256" key="1">
    <source>
        <dbReference type="ARBA" id="ARBA00004651"/>
    </source>
</evidence>
<feature type="transmembrane region" description="Helical" evidence="7">
    <location>
        <begin position="129"/>
        <end position="148"/>
    </location>
</feature>
<organism evidence="11">
    <name type="scientific">Thiothrix fructosivorans</name>
    <dbReference type="NCBI Taxonomy" id="111770"/>
    <lineage>
        <taxon>Bacteria</taxon>
        <taxon>Pseudomonadati</taxon>
        <taxon>Pseudomonadota</taxon>
        <taxon>Gammaproteobacteria</taxon>
        <taxon>Thiotrichales</taxon>
        <taxon>Thiotrichaceae</taxon>
        <taxon>Thiothrix</taxon>
    </lineage>
</organism>
<dbReference type="RefSeq" id="WP_207252941.1">
    <property type="nucleotide sequence ID" value="NZ_JAFMPM010000008.1"/>
</dbReference>
<evidence type="ECO:0000256" key="3">
    <source>
        <dbReference type="ARBA" id="ARBA00022741"/>
    </source>
</evidence>
<keyword evidence="3" id="KW-0547">Nucleotide-binding</keyword>
<comment type="subcellular location">
    <subcellularLocation>
        <location evidence="1">Cell membrane</location>
        <topology evidence="1">Multi-pass membrane protein</topology>
    </subcellularLocation>
</comment>
<dbReference type="InterPro" id="IPR005898">
    <property type="entry name" value="Cyc_pep_transpt_SyrD/YojI"/>
</dbReference>
<dbReference type="InterPro" id="IPR011527">
    <property type="entry name" value="ABC1_TM_dom"/>
</dbReference>
<dbReference type="SUPFAM" id="SSF90123">
    <property type="entry name" value="ABC transporter transmembrane region"/>
    <property type="match status" value="1"/>
</dbReference>
<keyword evidence="6 7" id="KW-0472">Membrane</keyword>
<dbReference type="EMBL" id="CP072748">
    <property type="protein sequence ID" value="QTX10004.1"/>
    <property type="molecule type" value="Genomic_DNA"/>
</dbReference>
<dbReference type="InterPro" id="IPR039421">
    <property type="entry name" value="Type_1_exporter"/>
</dbReference>
<sequence length="547" mass="61586">MLTINMPLMRFIERENRSSYWQVLLIATISGIANSLLLAIINHAAEAVTKNADLTQYFLLYITAFVLFLYGQWYAFGQAIQMVEEAIFNTRSRLTRKVQQVDLAFIETQGSNELYSRLTQSDTLISQSIPQVIGAFQMFALMVFSLLYLGYVSVASFVITLLAIGLGVVYFLMQSQAIRAALNTVKQKEESYFASISHLVNGFKEIKVNEQKAKDLLKGITAASHDAQLIKYEVGKLEATIWGFGRLFIYALLPIMVFILPNLLHEQTQDIFKIVATLLFLTGSVTALVNIIPILNRVNLAVEDVFALEATMDNAITRSQVIPSSTASFKDFNTLSADNMQFSYPSSNSAAFGVGPFNEKIQRGELLFIIGGNGSGKSTFLKLLAGLYYPQEGGLSVDGTIIETGNYAAYRRLFSIIFTDFHLFDKFYGVPGVDAHKVNEWLEKMQIQHKVEYKNGGFTSTNLSTGQRKRLAFIAAMLEDRPILVIDEFAADQDPQFRQYFYETLLSEVKNMGKTIIAVTHDDHYFHVADRVWKMDEGWIEKHSLTQ</sequence>
<dbReference type="Gene3D" id="3.40.50.300">
    <property type="entry name" value="P-loop containing nucleotide triphosphate hydrolases"/>
    <property type="match status" value="1"/>
</dbReference>
<feature type="domain" description="ABC transmembrane type-1" evidence="9">
    <location>
        <begin position="24"/>
        <end position="297"/>
    </location>
</feature>
<dbReference type="GO" id="GO:0016887">
    <property type="term" value="F:ATP hydrolysis activity"/>
    <property type="evidence" value="ECO:0007669"/>
    <property type="project" value="InterPro"/>
</dbReference>
<dbReference type="EMBL" id="JAFMPM010000008">
    <property type="protein sequence ID" value="MBO0615218.1"/>
    <property type="molecule type" value="Genomic_DNA"/>
</dbReference>
<dbReference type="GO" id="GO:0140359">
    <property type="term" value="F:ABC-type transporter activity"/>
    <property type="evidence" value="ECO:0007669"/>
    <property type="project" value="InterPro"/>
</dbReference>
<evidence type="ECO:0000256" key="2">
    <source>
        <dbReference type="ARBA" id="ARBA00022692"/>
    </source>
</evidence>
<feature type="transmembrane region" description="Helical" evidence="7">
    <location>
        <begin position="271"/>
        <end position="292"/>
    </location>
</feature>
<dbReference type="InterPro" id="IPR003439">
    <property type="entry name" value="ABC_transporter-like_ATP-bd"/>
</dbReference>
<gene>
    <name evidence="11" type="ORF">J1836_015560</name>
    <name evidence="10" type="ORF">J1836_20170</name>
</gene>
<dbReference type="GO" id="GO:1904680">
    <property type="term" value="F:peptide transmembrane transporter activity"/>
    <property type="evidence" value="ECO:0007669"/>
    <property type="project" value="InterPro"/>
</dbReference>
<reference evidence="11" key="2">
    <citation type="submission" date="2021-04" db="EMBL/GenBank/DDBJ databases">
        <title>Complete Genome and methylome analysis of Thiothrix fructosivorans ATCC 49748.</title>
        <authorList>
            <person name="Fomenkov A."/>
            <person name="Sun L."/>
            <person name="Vincze T."/>
            <person name="Grabovich M.Y."/>
            <person name="Roberts R.J."/>
        </authorList>
    </citation>
    <scope>NUCLEOTIDE SEQUENCE</scope>
    <source>
        <strain evidence="11">ATCC 49748</strain>
    </source>
</reference>
<evidence type="ECO:0000313" key="12">
    <source>
        <dbReference type="Proteomes" id="UP000664466"/>
    </source>
</evidence>
<evidence type="ECO:0000256" key="4">
    <source>
        <dbReference type="ARBA" id="ARBA00022840"/>
    </source>
</evidence>
<dbReference type="PANTHER" id="PTHR24221">
    <property type="entry name" value="ATP-BINDING CASSETTE SUB-FAMILY B"/>
    <property type="match status" value="1"/>
</dbReference>
<dbReference type="InterPro" id="IPR003593">
    <property type="entry name" value="AAA+_ATPase"/>
</dbReference>
<dbReference type="GO" id="GO:0015833">
    <property type="term" value="P:peptide transport"/>
    <property type="evidence" value="ECO:0007669"/>
    <property type="project" value="InterPro"/>
</dbReference>
<evidence type="ECO:0000259" key="8">
    <source>
        <dbReference type="PROSITE" id="PS50893"/>
    </source>
</evidence>
<feature type="transmembrane region" description="Helical" evidence="7">
    <location>
        <begin position="57"/>
        <end position="76"/>
    </location>
</feature>
<dbReference type="InterPro" id="IPR027417">
    <property type="entry name" value="P-loop_NTPase"/>
</dbReference>
<dbReference type="GO" id="GO:0005886">
    <property type="term" value="C:plasma membrane"/>
    <property type="evidence" value="ECO:0007669"/>
    <property type="project" value="UniProtKB-SubCell"/>
</dbReference>
<keyword evidence="12" id="KW-1185">Reference proteome</keyword>
<evidence type="ECO:0000313" key="11">
    <source>
        <dbReference type="EMBL" id="QTX10004.1"/>
    </source>
</evidence>
<dbReference type="Pfam" id="PF00664">
    <property type="entry name" value="ABC_membrane"/>
    <property type="match status" value="1"/>
</dbReference>
<proteinExistence type="predicted"/>
<evidence type="ECO:0000256" key="7">
    <source>
        <dbReference type="SAM" id="Phobius"/>
    </source>
</evidence>
<feature type="transmembrane region" description="Helical" evidence="7">
    <location>
        <begin position="20"/>
        <end position="45"/>
    </location>
</feature>
<protein>
    <submittedName>
        <fullName evidence="11">Cyclic peptide export ABC transporter</fullName>
    </submittedName>
</protein>
<dbReference type="GO" id="GO:0005524">
    <property type="term" value="F:ATP binding"/>
    <property type="evidence" value="ECO:0007669"/>
    <property type="project" value="UniProtKB-KW"/>
</dbReference>
<evidence type="ECO:0000256" key="6">
    <source>
        <dbReference type="ARBA" id="ARBA00023136"/>
    </source>
</evidence>
<dbReference type="SUPFAM" id="SSF52540">
    <property type="entry name" value="P-loop containing nucleoside triphosphate hydrolases"/>
    <property type="match status" value="1"/>
</dbReference>
<dbReference type="PANTHER" id="PTHR24221:SF654">
    <property type="entry name" value="ATP-BINDING CASSETTE SUB-FAMILY B MEMBER 6"/>
    <property type="match status" value="1"/>
</dbReference>
<dbReference type="PROSITE" id="PS50893">
    <property type="entry name" value="ABC_TRANSPORTER_2"/>
    <property type="match status" value="1"/>
</dbReference>
<evidence type="ECO:0000259" key="9">
    <source>
        <dbReference type="PROSITE" id="PS50929"/>
    </source>
</evidence>
<keyword evidence="4" id="KW-0067">ATP-binding</keyword>
<reference evidence="10 12" key="1">
    <citation type="submission" date="2021-03" db="EMBL/GenBank/DDBJ databases">
        <title>Draft genome and methylome analysis of Thiotrix fructosivoruns ATCC 49748.</title>
        <authorList>
            <person name="Fomenkov A."/>
            <person name="Grabovich M.Y."/>
            <person name="Roberts R.J."/>
        </authorList>
    </citation>
    <scope>NUCLEOTIDE SEQUENCE [LARGE SCALE GENOMIC DNA]</scope>
    <source>
        <strain evidence="10 12">ATCC 49748</strain>
    </source>
</reference>